<dbReference type="InterPro" id="IPR038729">
    <property type="entry name" value="Rad50/SbcC_AAA"/>
</dbReference>
<name>A0A976RR42_9LACO</name>
<gene>
    <name evidence="6" type="ORF">MOO44_00155</name>
</gene>
<feature type="coiled-coil region" evidence="4">
    <location>
        <begin position="249"/>
        <end position="350"/>
    </location>
</feature>
<organism evidence="6 7">
    <name type="scientific">Nicoliella spurrieriana</name>
    <dbReference type="NCBI Taxonomy" id="2925830"/>
    <lineage>
        <taxon>Bacteria</taxon>
        <taxon>Bacillati</taxon>
        <taxon>Bacillota</taxon>
        <taxon>Bacilli</taxon>
        <taxon>Lactobacillales</taxon>
        <taxon>Lactobacillaceae</taxon>
        <taxon>Nicoliella</taxon>
    </lineage>
</organism>
<comment type="similarity">
    <text evidence="1">Belongs to the SMC family. SbcC subfamily.</text>
</comment>
<comment type="subunit">
    <text evidence="2">Heterodimer of SbcC and SbcD.</text>
</comment>
<keyword evidence="7" id="KW-1185">Reference proteome</keyword>
<evidence type="ECO:0000259" key="5">
    <source>
        <dbReference type="Pfam" id="PF13476"/>
    </source>
</evidence>
<dbReference type="InterPro" id="IPR027417">
    <property type="entry name" value="P-loop_NTPase"/>
</dbReference>
<sequence>MKPITLKLTNFGPYEHEVIDFTKLDTAALFLISGPTGSGKTTIFDAITFALYGVGASDDRPVEELRSDFADLEAKTAVDFEFSHQGKNYLIHREPKQVRSKKRGSGTKEYPAVGKLKVFDNGNEIDEITKLQKINLTLESVLQINRRQFTQIVLLPQGEFRRFLVASSADKETVLRHIFKTIGYQKWGEAIKERLKGASQKAKQWQLAIEQGLSRIKWHQPETIEISKLTNEQQIELLKHQQSAAKIVLDDHEKQVQNQQTQVAQVQQEIENTQKINTQISELNKYQERLTHLKAKRSAMEALGHLVADLEWTNQHLADQQRLVELNGQINNYEAKLNEIHQKIAEQQLVSSQLQKQSDHLISLASENQIRMDRLSVDKHQRPELERYQQKQAQLAQIVKQHAETEVQLNDCNAKRDRLDQQLQFNVQQLDQLPVLKDELNELKHQVDQLTPVKKRCNDLITQSNDLNMINKQLTQDRQLITDHKQTTKALKADYERLNDEFIKNQILILASQLKPGTPCPVCGSHEHPMPAKFSSEQVISEAAVKSADQNYQKAAKELAKFTSRINEQTIQFTKQSDDLKKQRMELLAEITPFTTVDQFVSIQNLAGIVDKEVTKRVAQIDEVNQQVQRLNQLMVDNEHLHSKITKLDGQQSDLRQVQNDSSIQMHGLKTQISDILAGLPSGINDITALDAEIDSLTNQINQYQTAVDKLKADQSNNRELMSSLNAQLETTQEDLNANQDDYQQKFKRLADLLKTRFTDDGWDYFTKLLARLNELAQLQSQLAEYQDELKLLENNITTYQKIVGNQQARDLTAAKQHLGELKQQASALAKQFQADRDEFKLNDATMSEIINNNRRIGNQAQKLNELTLLSETVNGKGDAKLSLERYVLRAQLVAILGIANSYLSNLSSSRYQLKLHDGVGSNQSDTGLEIDVYDDNVGQYRSVHTLSGGESFIAALSLALALGEVIQNESGGINIDTLFIDEGFGSLDRDSLQTAMDALENIESSNRTIGIISHVMMLQEQIPVQLKITPIGQGRSRTNIVAP</sequence>
<geneLocation type="plasmid" evidence="6 7">
    <name>p1unnamed</name>
</geneLocation>
<dbReference type="RefSeq" id="WP_260115898.1">
    <property type="nucleotide sequence ID" value="NZ_CP093360.1"/>
</dbReference>
<evidence type="ECO:0000313" key="7">
    <source>
        <dbReference type="Proteomes" id="UP000831181"/>
    </source>
</evidence>
<evidence type="ECO:0000313" key="6">
    <source>
        <dbReference type="EMBL" id="UQS86091.1"/>
    </source>
</evidence>
<evidence type="ECO:0000256" key="3">
    <source>
        <dbReference type="ARBA" id="ARBA00013368"/>
    </source>
</evidence>
<accession>A0A976RR42</accession>
<protein>
    <recommendedName>
        <fullName evidence="3">Nuclease SbcCD subunit C</fullName>
    </recommendedName>
</protein>
<dbReference type="AlphaFoldDB" id="A0A976RR42"/>
<dbReference type="Gene3D" id="1.10.287.1490">
    <property type="match status" value="1"/>
</dbReference>
<dbReference type="KEGG" id="lbe:MOO44_00155"/>
<feature type="domain" description="Rad50/SbcC-type AAA" evidence="5">
    <location>
        <begin position="6"/>
        <end position="226"/>
    </location>
</feature>
<keyword evidence="6" id="KW-0614">Plasmid</keyword>
<dbReference type="Gene3D" id="3.40.50.300">
    <property type="entry name" value="P-loop containing nucleotide triphosphate hydrolases"/>
    <property type="match status" value="2"/>
</dbReference>
<evidence type="ECO:0000256" key="4">
    <source>
        <dbReference type="SAM" id="Coils"/>
    </source>
</evidence>
<dbReference type="PANTHER" id="PTHR32114">
    <property type="entry name" value="ABC TRANSPORTER ABCH.3"/>
    <property type="match status" value="1"/>
</dbReference>
<reference evidence="6" key="1">
    <citation type="journal article" date="2022" name="Int. J. Syst. Evol. Microbiol.">
        <title>Apilactobacillus apisilvae sp. nov., Nicolia spurrieriana gen. nov. sp. nov., Bombilactobacillus folatiphilus sp. nov. and Bombilactobacillus thymidiniphilus sp. nov., four new lactic acid bacterial isolates from stingless bees Tetragonula carbonaria and Austroplebeia australis.</title>
        <authorList>
            <person name="Oliphant S.A."/>
            <person name="Watson-Haigh N.S."/>
            <person name="Sumby K.M."/>
            <person name="Gardner J."/>
            <person name="Groom S."/>
            <person name="Jiranek V."/>
        </authorList>
    </citation>
    <scope>NUCLEOTIDE SEQUENCE</scope>
    <source>
        <strain evidence="6">SGEP1_A5</strain>
    </source>
</reference>
<feature type="coiled-coil region" evidence="4">
    <location>
        <begin position="388"/>
        <end position="422"/>
    </location>
</feature>
<dbReference type="SUPFAM" id="SSF46579">
    <property type="entry name" value="Prefoldin"/>
    <property type="match status" value="1"/>
</dbReference>
<dbReference type="Pfam" id="PF13558">
    <property type="entry name" value="SbcC_Walker_B"/>
    <property type="match status" value="1"/>
</dbReference>
<dbReference type="GO" id="GO:0006302">
    <property type="term" value="P:double-strand break repair"/>
    <property type="evidence" value="ECO:0007669"/>
    <property type="project" value="InterPro"/>
</dbReference>
<evidence type="ECO:0000256" key="2">
    <source>
        <dbReference type="ARBA" id="ARBA00011322"/>
    </source>
</evidence>
<dbReference type="GO" id="GO:0016887">
    <property type="term" value="F:ATP hydrolysis activity"/>
    <property type="evidence" value="ECO:0007669"/>
    <property type="project" value="InterPro"/>
</dbReference>
<dbReference type="SUPFAM" id="SSF52540">
    <property type="entry name" value="P-loop containing nucleoside triphosphate hydrolases"/>
    <property type="match status" value="1"/>
</dbReference>
<dbReference type="PANTHER" id="PTHR32114:SF2">
    <property type="entry name" value="ABC TRANSPORTER ABCH.3"/>
    <property type="match status" value="1"/>
</dbReference>
<dbReference type="EMBL" id="CP093360">
    <property type="protein sequence ID" value="UQS86091.1"/>
    <property type="molecule type" value="Genomic_DNA"/>
</dbReference>
<feature type="coiled-coil region" evidence="4">
    <location>
        <begin position="687"/>
        <end position="832"/>
    </location>
</feature>
<evidence type="ECO:0000256" key="1">
    <source>
        <dbReference type="ARBA" id="ARBA00006930"/>
    </source>
</evidence>
<proteinExistence type="inferred from homology"/>
<keyword evidence="4" id="KW-0175">Coiled coil</keyword>
<dbReference type="Pfam" id="PF13476">
    <property type="entry name" value="AAA_23"/>
    <property type="match status" value="1"/>
</dbReference>
<dbReference type="Proteomes" id="UP000831181">
    <property type="component" value="Plasmid p1unnamed"/>
</dbReference>